<dbReference type="InterPro" id="IPR050482">
    <property type="entry name" value="Sensor_HK_TwoCompSys"/>
</dbReference>
<feature type="domain" description="Histidine kinase/HSP90-like ATPase" evidence="11">
    <location>
        <begin position="257"/>
        <end position="368"/>
    </location>
</feature>
<evidence type="ECO:0000256" key="5">
    <source>
        <dbReference type="ARBA" id="ARBA00022741"/>
    </source>
</evidence>
<evidence type="ECO:0000256" key="4">
    <source>
        <dbReference type="ARBA" id="ARBA00022679"/>
    </source>
</evidence>
<reference evidence="13 14" key="1">
    <citation type="submission" date="2020-07" db="EMBL/GenBank/DDBJ databases">
        <title>MOT database genomes.</title>
        <authorList>
            <person name="Joseph S."/>
            <person name="Aduse-Opoku J."/>
            <person name="Hashim A."/>
            <person name="Wade W."/>
            <person name="Curtis M."/>
        </authorList>
    </citation>
    <scope>NUCLEOTIDE SEQUENCE [LARGE SCALE GENOMIC DNA]</scope>
    <source>
        <strain evidence="13 14">DSM 100099</strain>
    </source>
</reference>
<feature type="transmembrane region" description="Helical" evidence="10">
    <location>
        <begin position="380"/>
        <end position="401"/>
    </location>
</feature>
<comment type="catalytic activity">
    <reaction evidence="1">
        <text>ATP + protein L-histidine = ADP + protein N-phospho-L-histidine.</text>
        <dbReference type="EC" id="2.7.13.3"/>
    </reaction>
</comment>
<dbReference type="Pfam" id="PF02518">
    <property type="entry name" value="HATPase_c"/>
    <property type="match status" value="1"/>
</dbReference>
<comment type="caution">
    <text evidence="13">The sequence shown here is derived from an EMBL/GenBank/DDBJ whole genome shotgun (WGS) entry which is preliminary data.</text>
</comment>
<name>A0A853ESA8_9MICO</name>
<keyword evidence="6" id="KW-0418">Kinase</keyword>
<feature type="domain" description="Signal transduction histidine kinase subgroup 3 dimerisation and phosphoacceptor" evidence="12">
    <location>
        <begin position="148"/>
        <end position="211"/>
    </location>
</feature>
<dbReference type="GO" id="GO:0046983">
    <property type="term" value="F:protein dimerization activity"/>
    <property type="evidence" value="ECO:0007669"/>
    <property type="project" value="InterPro"/>
</dbReference>
<evidence type="ECO:0000256" key="3">
    <source>
        <dbReference type="ARBA" id="ARBA00022553"/>
    </source>
</evidence>
<evidence type="ECO:0000256" key="1">
    <source>
        <dbReference type="ARBA" id="ARBA00000085"/>
    </source>
</evidence>
<gene>
    <name evidence="13" type="ORF">HZZ10_08095</name>
</gene>
<evidence type="ECO:0000256" key="10">
    <source>
        <dbReference type="SAM" id="Phobius"/>
    </source>
</evidence>
<evidence type="ECO:0000313" key="13">
    <source>
        <dbReference type="EMBL" id="NYS93485.1"/>
    </source>
</evidence>
<dbReference type="GO" id="GO:0016020">
    <property type="term" value="C:membrane"/>
    <property type="evidence" value="ECO:0007669"/>
    <property type="project" value="InterPro"/>
</dbReference>
<dbReference type="Gene3D" id="3.30.565.10">
    <property type="entry name" value="Histidine kinase-like ATPase, C-terminal domain"/>
    <property type="match status" value="1"/>
</dbReference>
<dbReference type="InterPro" id="IPR003594">
    <property type="entry name" value="HATPase_dom"/>
</dbReference>
<dbReference type="PANTHER" id="PTHR24421:SF10">
    <property type="entry name" value="NITRATE_NITRITE SENSOR PROTEIN NARQ"/>
    <property type="match status" value="1"/>
</dbReference>
<sequence length="405" mass="41178">MNHELRTRTQADPSRAQPGTRVLLRDATLAVGLALLALVPRPGIGVALAVLVVALVVGTRAGGIRRGALTLGAMAVFQASAVVLDALGGPVVLPLAELPFALVRAGVPWLVAVAWTQQAQIRRSARLMAAEHERQRHIDAERERQDGRMALAEGLHDDLGHALSLVALNLGALEVRRDLGPDVVAQVRTAREQVGTAVERLGVSVATLRTGTGRPAPGAAVGVLLDGARRSGMTVTLKGADLVAGQGSGLGGVLGARVLQEALTNAAKHAPGQPVRVVVETEAGDLLLTVSNPRSRQDGGPSGTGPGAGKGAGSGTGLGALAREAARHGGMVSWDDCADAFVLSARVPRVSSAESPTTPPAEEGTTSVFDLASAAHRRGVMVLVGAAAVIVLALAAVELTARGLG</sequence>
<keyword evidence="7" id="KW-0067">ATP-binding</keyword>
<dbReference type="PANTHER" id="PTHR24421">
    <property type="entry name" value="NITRATE/NITRITE SENSOR PROTEIN NARX-RELATED"/>
    <property type="match status" value="1"/>
</dbReference>
<evidence type="ECO:0000256" key="8">
    <source>
        <dbReference type="ARBA" id="ARBA00023012"/>
    </source>
</evidence>
<dbReference type="AlphaFoldDB" id="A0A853ESA8"/>
<keyword evidence="4" id="KW-0808">Transferase</keyword>
<dbReference type="SUPFAM" id="SSF55874">
    <property type="entry name" value="ATPase domain of HSP90 chaperone/DNA topoisomerase II/histidine kinase"/>
    <property type="match status" value="1"/>
</dbReference>
<feature type="compositionally biased region" description="Gly residues" evidence="9">
    <location>
        <begin position="300"/>
        <end position="316"/>
    </location>
</feature>
<evidence type="ECO:0000256" key="9">
    <source>
        <dbReference type="SAM" id="MobiDB-lite"/>
    </source>
</evidence>
<dbReference type="Pfam" id="PF07730">
    <property type="entry name" value="HisKA_3"/>
    <property type="match status" value="1"/>
</dbReference>
<keyword evidence="8" id="KW-0902">Two-component regulatory system</keyword>
<dbReference type="InterPro" id="IPR011712">
    <property type="entry name" value="Sig_transdc_His_kin_sub3_dim/P"/>
</dbReference>
<accession>A0A853ESA8</accession>
<organism evidence="13 14">
    <name type="scientific">Sanguibacter inulinus</name>
    <dbReference type="NCBI Taxonomy" id="60922"/>
    <lineage>
        <taxon>Bacteria</taxon>
        <taxon>Bacillati</taxon>
        <taxon>Actinomycetota</taxon>
        <taxon>Actinomycetes</taxon>
        <taxon>Micrococcales</taxon>
        <taxon>Sanguibacteraceae</taxon>
        <taxon>Sanguibacter</taxon>
    </lineage>
</organism>
<keyword evidence="10" id="KW-0472">Membrane</keyword>
<evidence type="ECO:0000256" key="6">
    <source>
        <dbReference type="ARBA" id="ARBA00022777"/>
    </source>
</evidence>
<keyword evidence="5" id="KW-0547">Nucleotide-binding</keyword>
<keyword evidence="3" id="KW-0597">Phosphoprotein</keyword>
<dbReference type="GO" id="GO:0000155">
    <property type="term" value="F:phosphorelay sensor kinase activity"/>
    <property type="evidence" value="ECO:0007669"/>
    <property type="project" value="InterPro"/>
</dbReference>
<evidence type="ECO:0000313" key="14">
    <source>
        <dbReference type="Proteomes" id="UP000561011"/>
    </source>
</evidence>
<feature type="transmembrane region" description="Helical" evidence="10">
    <location>
        <begin position="29"/>
        <end position="57"/>
    </location>
</feature>
<keyword evidence="14" id="KW-1185">Reference proteome</keyword>
<feature type="region of interest" description="Disordered" evidence="9">
    <location>
        <begin position="289"/>
        <end position="316"/>
    </location>
</feature>
<evidence type="ECO:0000259" key="11">
    <source>
        <dbReference type="Pfam" id="PF02518"/>
    </source>
</evidence>
<evidence type="ECO:0000256" key="2">
    <source>
        <dbReference type="ARBA" id="ARBA00012438"/>
    </source>
</evidence>
<dbReference type="Proteomes" id="UP000561011">
    <property type="component" value="Unassembled WGS sequence"/>
</dbReference>
<dbReference type="EMBL" id="JACBYE010000015">
    <property type="protein sequence ID" value="NYS93485.1"/>
    <property type="molecule type" value="Genomic_DNA"/>
</dbReference>
<dbReference type="RefSeq" id="WP_179913136.1">
    <property type="nucleotide sequence ID" value="NZ_JACBYE010000015.1"/>
</dbReference>
<evidence type="ECO:0000259" key="12">
    <source>
        <dbReference type="Pfam" id="PF07730"/>
    </source>
</evidence>
<dbReference type="EC" id="2.7.13.3" evidence="2"/>
<proteinExistence type="predicted"/>
<dbReference type="InterPro" id="IPR036890">
    <property type="entry name" value="HATPase_C_sf"/>
</dbReference>
<keyword evidence="10" id="KW-0812">Transmembrane</keyword>
<keyword evidence="10" id="KW-1133">Transmembrane helix</keyword>
<evidence type="ECO:0000256" key="7">
    <source>
        <dbReference type="ARBA" id="ARBA00022840"/>
    </source>
</evidence>
<protein>
    <recommendedName>
        <fullName evidence="2">histidine kinase</fullName>
        <ecNumber evidence="2">2.7.13.3</ecNumber>
    </recommendedName>
</protein>
<dbReference type="GO" id="GO:0005524">
    <property type="term" value="F:ATP binding"/>
    <property type="evidence" value="ECO:0007669"/>
    <property type="project" value="UniProtKB-KW"/>
</dbReference>
<dbReference type="Gene3D" id="1.20.5.1930">
    <property type="match status" value="1"/>
</dbReference>